<gene>
    <name evidence="1" type="ORF">L9F63_011818</name>
</gene>
<evidence type="ECO:0000313" key="1">
    <source>
        <dbReference type="EMBL" id="KAJ9597297.1"/>
    </source>
</evidence>
<dbReference type="Proteomes" id="UP001233999">
    <property type="component" value="Unassembled WGS sequence"/>
</dbReference>
<reference evidence="1" key="1">
    <citation type="journal article" date="2023" name="IScience">
        <title>Live-bearing cockroach genome reveals convergent evolutionary mechanisms linked to viviparity in insects and beyond.</title>
        <authorList>
            <person name="Fouks B."/>
            <person name="Harrison M.C."/>
            <person name="Mikhailova A.A."/>
            <person name="Marchal E."/>
            <person name="English S."/>
            <person name="Carruthers M."/>
            <person name="Jennings E.C."/>
            <person name="Chiamaka E.L."/>
            <person name="Frigard R.A."/>
            <person name="Pippel M."/>
            <person name="Attardo G.M."/>
            <person name="Benoit J.B."/>
            <person name="Bornberg-Bauer E."/>
            <person name="Tobe S.S."/>
        </authorList>
    </citation>
    <scope>NUCLEOTIDE SEQUENCE</scope>
    <source>
        <strain evidence="1">Stay&amp;Tobe</strain>
    </source>
</reference>
<comment type="caution">
    <text evidence="1">The sequence shown here is derived from an EMBL/GenBank/DDBJ whole genome shotgun (WGS) entry which is preliminary data.</text>
</comment>
<name>A0AAD8EPM9_DIPPU</name>
<sequence length="289" mass="32365">LIPDAARQCLSNNELQLNNSKSIWSSELPPFLANRKCIWYFVCRKNLSFRVYFQDETSGYHSCGRVLLLRNSIKLVAVTIKNTVQEICNTVWDEKLKFYITSLECMLNELPYSEHNSNVEILFNCCLLLQTNERAQHPTTRKTSQSLSEKRSLPDLSVMGLVDVNSAVDRLPDLCKFSSRPSTDVNSAVDRYANSLPDLSVMELVNVNSAVDRYANSLPDLSVMGLVDSTAVDRYANSLPDLSVMGLVDVNSAVDRLIAGTNFTAYSQHDSRQKSSCCRLPVHPNVGTK</sequence>
<proteinExistence type="predicted"/>
<keyword evidence="2" id="KW-1185">Reference proteome</keyword>
<organism evidence="1 2">
    <name type="scientific">Diploptera punctata</name>
    <name type="common">Pacific beetle cockroach</name>
    <dbReference type="NCBI Taxonomy" id="6984"/>
    <lineage>
        <taxon>Eukaryota</taxon>
        <taxon>Metazoa</taxon>
        <taxon>Ecdysozoa</taxon>
        <taxon>Arthropoda</taxon>
        <taxon>Hexapoda</taxon>
        <taxon>Insecta</taxon>
        <taxon>Pterygota</taxon>
        <taxon>Neoptera</taxon>
        <taxon>Polyneoptera</taxon>
        <taxon>Dictyoptera</taxon>
        <taxon>Blattodea</taxon>
        <taxon>Blaberoidea</taxon>
        <taxon>Blaberidae</taxon>
        <taxon>Diplopterinae</taxon>
        <taxon>Diploptera</taxon>
    </lineage>
</organism>
<protein>
    <submittedName>
        <fullName evidence="1">Uncharacterized protein</fullName>
    </submittedName>
</protein>
<dbReference type="AlphaFoldDB" id="A0AAD8EPM9"/>
<reference evidence="1" key="2">
    <citation type="submission" date="2023-05" db="EMBL/GenBank/DDBJ databases">
        <authorList>
            <person name="Fouks B."/>
        </authorList>
    </citation>
    <scope>NUCLEOTIDE SEQUENCE</scope>
    <source>
        <strain evidence="1">Stay&amp;Tobe</strain>
        <tissue evidence="1">Testes</tissue>
    </source>
</reference>
<accession>A0AAD8EPM9</accession>
<feature type="non-terminal residue" evidence="1">
    <location>
        <position position="1"/>
    </location>
</feature>
<evidence type="ECO:0000313" key="2">
    <source>
        <dbReference type="Proteomes" id="UP001233999"/>
    </source>
</evidence>
<dbReference type="EMBL" id="JASPKZ010001618">
    <property type="protein sequence ID" value="KAJ9597297.1"/>
    <property type="molecule type" value="Genomic_DNA"/>
</dbReference>
<feature type="non-terminal residue" evidence="1">
    <location>
        <position position="289"/>
    </location>
</feature>